<comment type="caution">
    <text evidence="2">The sequence shown here is derived from an EMBL/GenBank/DDBJ whole genome shotgun (WGS) entry which is preliminary data.</text>
</comment>
<keyword evidence="3" id="KW-1185">Reference proteome</keyword>
<feature type="region of interest" description="Disordered" evidence="1">
    <location>
        <begin position="131"/>
        <end position="154"/>
    </location>
</feature>
<gene>
    <name evidence="2" type="ORF">B0J12DRAFT_670453</name>
</gene>
<feature type="region of interest" description="Disordered" evidence="1">
    <location>
        <begin position="25"/>
        <end position="75"/>
    </location>
</feature>
<evidence type="ECO:0000313" key="2">
    <source>
        <dbReference type="EMBL" id="KAH7044461.1"/>
    </source>
</evidence>
<protein>
    <submittedName>
        <fullName evidence="2">Uncharacterized protein</fullName>
    </submittedName>
</protein>
<accession>A0ABQ8G4A5</accession>
<reference evidence="2 3" key="1">
    <citation type="journal article" date="2021" name="Nat. Commun.">
        <title>Genetic determinants of endophytism in the Arabidopsis root mycobiome.</title>
        <authorList>
            <person name="Mesny F."/>
            <person name="Miyauchi S."/>
            <person name="Thiergart T."/>
            <person name="Pickel B."/>
            <person name="Atanasova L."/>
            <person name="Karlsson M."/>
            <person name="Huettel B."/>
            <person name="Barry K.W."/>
            <person name="Haridas S."/>
            <person name="Chen C."/>
            <person name="Bauer D."/>
            <person name="Andreopoulos W."/>
            <person name="Pangilinan J."/>
            <person name="LaButti K."/>
            <person name="Riley R."/>
            <person name="Lipzen A."/>
            <person name="Clum A."/>
            <person name="Drula E."/>
            <person name="Henrissat B."/>
            <person name="Kohler A."/>
            <person name="Grigoriev I.V."/>
            <person name="Martin F.M."/>
            <person name="Hacquard S."/>
        </authorList>
    </citation>
    <scope>NUCLEOTIDE SEQUENCE [LARGE SCALE GENOMIC DNA]</scope>
    <source>
        <strain evidence="2 3">MPI-SDFR-AT-0080</strain>
    </source>
</reference>
<organism evidence="2 3">
    <name type="scientific">Macrophomina phaseolina</name>
    <dbReference type="NCBI Taxonomy" id="35725"/>
    <lineage>
        <taxon>Eukaryota</taxon>
        <taxon>Fungi</taxon>
        <taxon>Dikarya</taxon>
        <taxon>Ascomycota</taxon>
        <taxon>Pezizomycotina</taxon>
        <taxon>Dothideomycetes</taxon>
        <taxon>Dothideomycetes incertae sedis</taxon>
        <taxon>Botryosphaeriales</taxon>
        <taxon>Botryosphaeriaceae</taxon>
        <taxon>Macrophomina</taxon>
    </lineage>
</organism>
<dbReference type="EMBL" id="JAGTJR010000020">
    <property type="protein sequence ID" value="KAH7044461.1"/>
    <property type="molecule type" value="Genomic_DNA"/>
</dbReference>
<evidence type="ECO:0000256" key="1">
    <source>
        <dbReference type="SAM" id="MobiDB-lite"/>
    </source>
</evidence>
<proteinExistence type="predicted"/>
<dbReference type="Proteomes" id="UP000774617">
    <property type="component" value="Unassembled WGS sequence"/>
</dbReference>
<sequence>MLTFSPNLHFHFPLLTTSLRLRISVKPPQKSSEESKKRMAANGTINGAPTAPDATSTTNRPKPLTLRRPSNHLGALTPPPPSFFAGRWHITHSTLPIWRDKRNVTITYHLRPSPDSSTPPQLDDVVEFQTQSGEKVKQVKGTQSERDPSGKEGASWNWHGKGLIKVASAHWELLGWGGEDEDDQWMVTYFVKTVFTPEGINVYSRRPGGTSEELLEEIQRALVMTEHPGLERLAAELYEIKSDGRRE</sequence>
<name>A0ABQ8G4A5_9PEZI</name>
<evidence type="ECO:0000313" key="3">
    <source>
        <dbReference type="Proteomes" id="UP000774617"/>
    </source>
</evidence>
<feature type="compositionally biased region" description="Polar residues" evidence="1">
    <location>
        <begin position="43"/>
        <end position="60"/>
    </location>
</feature>